<name>A0A6L6PM56_9BURK</name>
<proteinExistence type="predicted"/>
<evidence type="ECO:0000256" key="1">
    <source>
        <dbReference type="SAM" id="MobiDB-lite"/>
    </source>
</evidence>
<evidence type="ECO:0000259" key="2">
    <source>
        <dbReference type="Pfam" id="PF09361"/>
    </source>
</evidence>
<feature type="region of interest" description="Disordered" evidence="1">
    <location>
        <begin position="148"/>
        <end position="209"/>
    </location>
</feature>
<dbReference type="Proteomes" id="UP000475582">
    <property type="component" value="Unassembled WGS sequence"/>
</dbReference>
<feature type="domain" description="Phasin" evidence="2">
    <location>
        <begin position="6"/>
        <end position="106"/>
    </location>
</feature>
<sequence>MSSITEQFSAATKSQLEAQFQIFSTIANTAVGSAEKVIALNLSTTKASVEKSSAAAKRLLTAKDPKEFFTLSTSEPASFDGLLAYGRELYSIASTAQNELIKSAQDTLKQVTDLAATKATVATGVTQTPPALAAAVSKAVEAVAANEPEAAPAPKAPKAKPAAAPVAEEDSFVEVKVEAKPTLFPEPPPKAIALAPEDKPAKPAPKAKK</sequence>
<organism evidence="3 4">
    <name type="scientific">Duganella radicis</name>
    <dbReference type="NCBI Taxonomy" id="551988"/>
    <lineage>
        <taxon>Bacteria</taxon>
        <taxon>Pseudomonadati</taxon>
        <taxon>Pseudomonadota</taxon>
        <taxon>Betaproteobacteria</taxon>
        <taxon>Burkholderiales</taxon>
        <taxon>Oxalobacteraceae</taxon>
        <taxon>Telluria group</taxon>
        <taxon>Duganella</taxon>
    </lineage>
</organism>
<dbReference type="RefSeq" id="WP_155465851.1">
    <property type="nucleotide sequence ID" value="NZ_WNKY01000027.1"/>
</dbReference>
<dbReference type="Pfam" id="PF09361">
    <property type="entry name" value="Phasin_2"/>
    <property type="match status" value="1"/>
</dbReference>
<dbReference type="EMBL" id="WNKY01000027">
    <property type="protein sequence ID" value="MTV40032.1"/>
    <property type="molecule type" value="Genomic_DNA"/>
</dbReference>
<gene>
    <name evidence="3" type="primary">phaP</name>
    <name evidence="3" type="ORF">GM676_20915</name>
</gene>
<evidence type="ECO:0000313" key="3">
    <source>
        <dbReference type="EMBL" id="MTV40032.1"/>
    </source>
</evidence>
<dbReference type="NCBIfam" id="TIGR01841">
    <property type="entry name" value="phasin"/>
    <property type="match status" value="1"/>
</dbReference>
<accession>A0A6L6PM56</accession>
<keyword evidence="4" id="KW-1185">Reference proteome</keyword>
<dbReference type="AlphaFoldDB" id="A0A6L6PM56"/>
<comment type="caution">
    <text evidence="3">The sequence shown here is derived from an EMBL/GenBank/DDBJ whole genome shotgun (WGS) entry which is preliminary data.</text>
</comment>
<reference evidence="3 4" key="1">
    <citation type="submission" date="2019-11" db="EMBL/GenBank/DDBJ databases">
        <title>Type strains purchased from KCTC, JCM and DSMZ.</title>
        <authorList>
            <person name="Lu H."/>
        </authorList>
    </citation>
    <scope>NUCLEOTIDE SEQUENCE [LARGE SCALE GENOMIC DNA]</scope>
    <source>
        <strain evidence="3 4">KCTC 22382</strain>
    </source>
</reference>
<dbReference type="InterPro" id="IPR010127">
    <property type="entry name" value="Phasin_subfam-1"/>
</dbReference>
<evidence type="ECO:0000313" key="4">
    <source>
        <dbReference type="Proteomes" id="UP000475582"/>
    </source>
</evidence>
<protein>
    <submittedName>
        <fullName evidence="3">TIGR01841 family phasin</fullName>
    </submittedName>
</protein>
<dbReference type="OrthoDB" id="8759666at2"/>
<dbReference type="InterPro" id="IPR018968">
    <property type="entry name" value="Phasin"/>
</dbReference>